<protein>
    <recommendedName>
        <fullName evidence="2">HMA domain-containing protein</fullName>
    </recommendedName>
</protein>
<dbReference type="InterPro" id="IPR017969">
    <property type="entry name" value="Heavy-metal-associated_CS"/>
</dbReference>
<dbReference type="EMBL" id="MHNI01000005">
    <property type="protein sequence ID" value="OGZ43525.1"/>
    <property type="molecule type" value="Genomic_DNA"/>
</dbReference>
<gene>
    <name evidence="3" type="ORF">A2W41_04295</name>
</gene>
<reference evidence="3 4" key="1">
    <citation type="journal article" date="2016" name="Nat. Commun.">
        <title>Thousands of microbial genomes shed light on interconnected biogeochemical processes in an aquifer system.</title>
        <authorList>
            <person name="Anantharaman K."/>
            <person name="Brown C.T."/>
            <person name="Hug L.A."/>
            <person name="Sharon I."/>
            <person name="Castelle C.J."/>
            <person name="Probst A.J."/>
            <person name="Thomas B.C."/>
            <person name="Singh A."/>
            <person name="Wilkins M.J."/>
            <person name="Karaoz U."/>
            <person name="Brodie E.L."/>
            <person name="Williams K.H."/>
            <person name="Hubbard S.S."/>
            <person name="Banfield J.F."/>
        </authorList>
    </citation>
    <scope>NUCLEOTIDE SEQUENCE [LARGE SCALE GENOMIC DNA]</scope>
</reference>
<organism evidence="3 4">
    <name type="scientific">Candidatus Ryanbacteria bacterium RIFCSPHIGHO2_01_45_13</name>
    <dbReference type="NCBI Taxonomy" id="1802112"/>
    <lineage>
        <taxon>Bacteria</taxon>
        <taxon>Candidatus Ryaniibacteriota</taxon>
    </lineage>
</organism>
<dbReference type="GO" id="GO:0046872">
    <property type="term" value="F:metal ion binding"/>
    <property type="evidence" value="ECO:0007669"/>
    <property type="project" value="UniProtKB-KW"/>
</dbReference>
<keyword evidence="1" id="KW-0479">Metal-binding</keyword>
<dbReference type="PROSITE" id="PS50846">
    <property type="entry name" value="HMA_2"/>
    <property type="match status" value="1"/>
</dbReference>
<sequence length="68" mass="7458">MEKIELKIEGMHCGSCATGIQMLVSQMDGVKSIFVDYNSKKGAVEFDSTKVTKEQIIKEIAVLGYQAS</sequence>
<evidence type="ECO:0000259" key="2">
    <source>
        <dbReference type="PROSITE" id="PS50846"/>
    </source>
</evidence>
<comment type="caution">
    <text evidence="3">The sequence shown here is derived from an EMBL/GenBank/DDBJ whole genome shotgun (WGS) entry which is preliminary data.</text>
</comment>
<dbReference type="InterPro" id="IPR036163">
    <property type="entry name" value="HMA_dom_sf"/>
</dbReference>
<dbReference type="Pfam" id="PF00403">
    <property type="entry name" value="HMA"/>
    <property type="match status" value="1"/>
</dbReference>
<evidence type="ECO:0000313" key="3">
    <source>
        <dbReference type="EMBL" id="OGZ43525.1"/>
    </source>
</evidence>
<accession>A0A1G2FZK9</accession>
<dbReference type="Proteomes" id="UP000176700">
    <property type="component" value="Unassembled WGS sequence"/>
</dbReference>
<dbReference type="PANTHER" id="PTHR46594:SF4">
    <property type="entry name" value="P-TYPE CATION-TRANSPORTING ATPASE"/>
    <property type="match status" value="1"/>
</dbReference>
<dbReference type="SUPFAM" id="SSF55008">
    <property type="entry name" value="HMA, heavy metal-associated domain"/>
    <property type="match status" value="1"/>
</dbReference>
<name>A0A1G2FZK9_9BACT</name>
<evidence type="ECO:0000256" key="1">
    <source>
        <dbReference type="ARBA" id="ARBA00022723"/>
    </source>
</evidence>
<proteinExistence type="predicted"/>
<dbReference type="CDD" id="cd00371">
    <property type="entry name" value="HMA"/>
    <property type="match status" value="1"/>
</dbReference>
<dbReference type="AlphaFoldDB" id="A0A1G2FZK9"/>
<dbReference type="PROSITE" id="PS01047">
    <property type="entry name" value="HMA_1"/>
    <property type="match status" value="1"/>
</dbReference>
<evidence type="ECO:0000313" key="4">
    <source>
        <dbReference type="Proteomes" id="UP000176700"/>
    </source>
</evidence>
<dbReference type="FunFam" id="3.30.70.100:FF:000001">
    <property type="entry name" value="ATPase copper transporting beta"/>
    <property type="match status" value="1"/>
</dbReference>
<dbReference type="PANTHER" id="PTHR46594">
    <property type="entry name" value="P-TYPE CATION-TRANSPORTING ATPASE"/>
    <property type="match status" value="1"/>
</dbReference>
<feature type="domain" description="HMA" evidence="2">
    <location>
        <begin position="2"/>
        <end position="68"/>
    </location>
</feature>
<dbReference type="Gene3D" id="3.30.70.100">
    <property type="match status" value="1"/>
</dbReference>
<dbReference type="InterPro" id="IPR006121">
    <property type="entry name" value="HMA_dom"/>
</dbReference>